<evidence type="ECO:0000313" key="10">
    <source>
        <dbReference type="EMBL" id="VFU45601.1"/>
    </source>
</evidence>
<keyword evidence="4" id="KW-0150">Chloroplast</keyword>
<comment type="subcellular location">
    <subcellularLocation>
        <location evidence="1">Plastid</location>
        <location evidence="1">Chloroplast</location>
    </subcellularLocation>
</comment>
<name>A0A6N2MCH6_SALVM</name>
<dbReference type="GO" id="GO:0009695">
    <property type="term" value="P:jasmonic acid biosynthetic process"/>
    <property type="evidence" value="ECO:0007669"/>
    <property type="project" value="InterPro"/>
</dbReference>
<keyword evidence="5" id="KW-0934">Plastid</keyword>
<dbReference type="InterPro" id="IPR009410">
    <property type="entry name" value="Allene_ox_cyc"/>
</dbReference>
<keyword evidence="7" id="KW-0413">Isomerase</keyword>
<dbReference type="EC" id="5.3.99.6" evidence="3"/>
<feature type="transmembrane region" description="Helical" evidence="9">
    <location>
        <begin position="468"/>
        <end position="487"/>
    </location>
</feature>
<sequence>MTALNRETITSAVTNESDIQQQMLTVPSPSSSSSFLLIHQDPIPKVRFLVASPYKAGSRILLRFDVLHEDCIFYRPQVICNQKGLAFDSKLGVLLDINHGVSIRIVASVNSFVLHSVSSNKVWVFAVKLIDDGEMVKLMRCAVIECSVPVWSISASSGVLILGEDNGVRVFNLRQLLKWKVKKVKGFVWNGKLDGKGLKSPNGVGDDYDPISSSGNACNGALDGKTDKHCVSARSHASGFVPTKPSLLSFKLAQNPCLLIKTTSSGNFSGMKRSFSCRSQASLTEDSRPVQELSVYEINERDRGGPAYLRLSQKSVNSLGDLVPFTNKTYRNGRNNSRICVLIQNKPEKKGDRYEAIYSFYFGAYGHIAVQGSYLTYEDTYLAVTGGSGIFEGVIACECLGRLSSLALLPTEPCAKACEPNARYVRCSQDSGEGGACFVEFKREEETEGMKPTTLKAVSIQALPSNKFVILALLEIYISCACLLLLLDQMSWLT</sequence>
<evidence type="ECO:0000256" key="5">
    <source>
        <dbReference type="ARBA" id="ARBA00022640"/>
    </source>
</evidence>
<proteinExistence type="inferred from homology"/>
<evidence type="ECO:0000256" key="9">
    <source>
        <dbReference type="SAM" id="Phobius"/>
    </source>
</evidence>
<keyword evidence="6" id="KW-0809">Transit peptide</keyword>
<accession>A0A6N2MCH6</accession>
<dbReference type="SUPFAM" id="SSF141493">
    <property type="entry name" value="Allene oxide cyclase-like"/>
    <property type="match status" value="1"/>
</dbReference>
<dbReference type="GO" id="GO:0009507">
    <property type="term" value="C:chloroplast"/>
    <property type="evidence" value="ECO:0007669"/>
    <property type="project" value="UniProtKB-SubCell"/>
</dbReference>
<dbReference type="Pfam" id="PF06351">
    <property type="entry name" value="Allene_ox_cyc"/>
    <property type="match status" value="1"/>
</dbReference>
<dbReference type="InterPro" id="IPR044859">
    <property type="entry name" value="Allene_oxi_cyc_Dirigent"/>
</dbReference>
<organism evidence="10">
    <name type="scientific">Salix viminalis</name>
    <name type="common">Common osier</name>
    <name type="synonym">Basket willow</name>
    <dbReference type="NCBI Taxonomy" id="40686"/>
    <lineage>
        <taxon>Eukaryota</taxon>
        <taxon>Viridiplantae</taxon>
        <taxon>Streptophyta</taxon>
        <taxon>Embryophyta</taxon>
        <taxon>Tracheophyta</taxon>
        <taxon>Spermatophyta</taxon>
        <taxon>Magnoliopsida</taxon>
        <taxon>eudicotyledons</taxon>
        <taxon>Gunneridae</taxon>
        <taxon>Pentapetalae</taxon>
        <taxon>rosids</taxon>
        <taxon>fabids</taxon>
        <taxon>Malpighiales</taxon>
        <taxon>Salicaceae</taxon>
        <taxon>Saliceae</taxon>
        <taxon>Salix</taxon>
    </lineage>
</organism>
<evidence type="ECO:0000256" key="3">
    <source>
        <dbReference type="ARBA" id="ARBA00012209"/>
    </source>
</evidence>
<dbReference type="EMBL" id="CAADRP010001625">
    <property type="protein sequence ID" value="VFU45601.1"/>
    <property type="molecule type" value="Genomic_DNA"/>
</dbReference>
<keyword evidence="9" id="KW-0472">Membrane</keyword>
<dbReference type="PANTHER" id="PTHR37383">
    <property type="entry name" value="OS01G0694200 PROTEIN"/>
    <property type="match status" value="1"/>
</dbReference>
<gene>
    <name evidence="10" type="ORF">SVIM_LOCUS286004</name>
</gene>
<evidence type="ECO:0000256" key="4">
    <source>
        <dbReference type="ARBA" id="ARBA00022528"/>
    </source>
</evidence>
<comment type="similarity">
    <text evidence="2">Belongs to the allene oxide cyclase family.</text>
</comment>
<dbReference type="InterPro" id="IPR034871">
    <property type="entry name" value="Allene_oxi_cyc_sf"/>
</dbReference>
<dbReference type="PANTHER" id="PTHR37383:SF1">
    <property type="entry name" value="OS01G0694200 PROTEIN"/>
    <property type="match status" value="1"/>
</dbReference>
<evidence type="ECO:0000256" key="7">
    <source>
        <dbReference type="ARBA" id="ARBA00023235"/>
    </source>
</evidence>
<evidence type="ECO:0000256" key="1">
    <source>
        <dbReference type="ARBA" id="ARBA00004229"/>
    </source>
</evidence>
<dbReference type="AlphaFoldDB" id="A0A6N2MCH6"/>
<evidence type="ECO:0000256" key="6">
    <source>
        <dbReference type="ARBA" id="ARBA00022946"/>
    </source>
</evidence>
<evidence type="ECO:0000256" key="8">
    <source>
        <dbReference type="ARBA" id="ARBA00049891"/>
    </source>
</evidence>
<keyword evidence="9" id="KW-1133">Transmembrane helix</keyword>
<protein>
    <recommendedName>
        <fullName evidence="3">allene-oxide cyclase</fullName>
        <ecNumber evidence="3">5.3.99.6</ecNumber>
    </recommendedName>
</protein>
<evidence type="ECO:0000256" key="2">
    <source>
        <dbReference type="ARBA" id="ARBA00007982"/>
    </source>
</evidence>
<reference evidence="10" key="1">
    <citation type="submission" date="2019-03" db="EMBL/GenBank/DDBJ databases">
        <authorList>
            <person name="Mank J."/>
            <person name="Almeida P."/>
        </authorList>
    </citation>
    <scope>NUCLEOTIDE SEQUENCE</scope>
    <source>
        <strain evidence="10">78183</strain>
    </source>
</reference>
<keyword evidence="9" id="KW-0812">Transmembrane</keyword>
<dbReference type="Gene3D" id="2.40.480.10">
    <property type="entry name" value="Allene oxide cyclase-like"/>
    <property type="match status" value="1"/>
</dbReference>
<comment type="catalytic activity">
    <reaction evidence="8">
        <text>(9Z,13S,15Z)-12,13-epoxyoctadeca-9,11,15-trienoate = (9S,13S,15Z)-12-oxophyto-10,15-dienoate</text>
        <dbReference type="Rhea" id="RHEA:22592"/>
        <dbReference type="ChEBI" id="CHEBI:36438"/>
        <dbReference type="ChEBI" id="CHEBI:57411"/>
        <dbReference type="EC" id="5.3.99.6"/>
    </reaction>
</comment>
<dbReference type="GO" id="GO:0046423">
    <property type="term" value="F:allene-oxide cyclase activity"/>
    <property type="evidence" value="ECO:0007669"/>
    <property type="project" value="UniProtKB-EC"/>
</dbReference>